<dbReference type="Pfam" id="PF14438">
    <property type="entry name" value="SM-ATX"/>
    <property type="match status" value="1"/>
</dbReference>
<organism evidence="3 4">
    <name type="scientific">Saitoella complicata (strain BCRC 22490 / CBS 7301 / JCM 7358 / NBRC 10748 / NRRL Y-17804)</name>
    <dbReference type="NCBI Taxonomy" id="698492"/>
    <lineage>
        <taxon>Eukaryota</taxon>
        <taxon>Fungi</taxon>
        <taxon>Dikarya</taxon>
        <taxon>Ascomycota</taxon>
        <taxon>Taphrinomycotina</taxon>
        <taxon>Taphrinomycotina incertae sedis</taxon>
        <taxon>Saitoella</taxon>
    </lineage>
</organism>
<evidence type="ECO:0000259" key="2">
    <source>
        <dbReference type="SMART" id="SM01272"/>
    </source>
</evidence>
<feature type="compositionally biased region" description="Low complexity" evidence="1">
    <location>
        <begin position="865"/>
        <end position="877"/>
    </location>
</feature>
<feature type="region of interest" description="Disordered" evidence="1">
    <location>
        <begin position="1139"/>
        <end position="1158"/>
    </location>
</feature>
<reference evidence="3 4" key="1">
    <citation type="journal article" date="2011" name="J. Gen. Appl. Microbiol.">
        <title>Draft genome sequencing of the enigmatic yeast Saitoella complicata.</title>
        <authorList>
            <person name="Nishida H."/>
            <person name="Hamamoto M."/>
            <person name="Sugiyama J."/>
        </authorList>
    </citation>
    <scope>NUCLEOTIDE SEQUENCE [LARGE SCALE GENOMIC DNA]</scope>
    <source>
        <strain evidence="3 4">NRRL Y-17804</strain>
    </source>
</reference>
<dbReference type="STRING" id="698492.A0A0E9NFC8"/>
<keyword evidence="4" id="KW-1185">Reference proteome</keyword>
<dbReference type="Pfam" id="PF19031">
    <property type="entry name" value="Intu_longin_1"/>
    <property type="match status" value="1"/>
</dbReference>
<reference evidence="3 4" key="3">
    <citation type="journal article" date="2015" name="Genome Announc.">
        <title>Draft Genome Sequence of the Archiascomycetous Yeast Saitoella complicata.</title>
        <authorList>
            <person name="Yamauchi K."/>
            <person name="Kondo S."/>
            <person name="Hamamoto M."/>
            <person name="Takahashi Y."/>
            <person name="Ogura Y."/>
            <person name="Hayashi T."/>
            <person name="Nishida H."/>
        </authorList>
    </citation>
    <scope>NUCLEOTIDE SEQUENCE [LARGE SCALE GENOMIC DNA]</scope>
    <source>
        <strain evidence="3 4">NRRL Y-17804</strain>
    </source>
</reference>
<feature type="compositionally biased region" description="Basic and acidic residues" evidence="1">
    <location>
        <begin position="674"/>
        <end position="695"/>
    </location>
</feature>
<dbReference type="EMBL" id="BACD03000015">
    <property type="protein sequence ID" value="GAO48567.1"/>
    <property type="molecule type" value="Genomic_DNA"/>
</dbReference>
<dbReference type="SMART" id="SM01272">
    <property type="entry name" value="LsmAD"/>
    <property type="match status" value="1"/>
</dbReference>
<feature type="region of interest" description="Disordered" evidence="1">
    <location>
        <begin position="524"/>
        <end position="591"/>
    </location>
</feature>
<feature type="compositionally biased region" description="Polar residues" evidence="1">
    <location>
        <begin position="45"/>
        <end position="71"/>
    </location>
</feature>
<evidence type="ECO:0000313" key="4">
    <source>
        <dbReference type="Proteomes" id="UP000033140"/>
    </source>
</evidence>
<protein>
    <recommendedName>
        <fullName evidence="2">LsmAD domain-containing protein</fullName>
    </recommendedName>
</protein>
<dbReference type="InterPro" id="IPR043987">
    <property type="entry name" value="CCZ1/INTU/HSP4_longin_1"/>
</dbReference>
<dbReference type="GO" id="GO:0010494">
    <property type="term" value="C:cytoplasmic stress granule"/>
    <property type="evidence" value="ECO:0007669"/>
    <property type="project" value="TreeGrafter"/>
</dbReference>
<comment type="caution">
    <text evidence="3">The sequence shown here is derived from an EMBL/GenBank/DDBJ whole genome shotgun (WGS) entry which is preliminary data.</text>
</comment>
<accession>A0A0E9NFC8</accession>
<dbReference type="PANTHER" id="PTHR12854">
    <property type="entry name" value="ATAXIN 2-RELATED"/>
    <property type="match status" value="1"/>
</dbReference>
<dbReference type="PANTHER" id="PTHR12854:SF7">
    <property type="entry name" value="ATAXIN-2 HOMOLOG"/>
    <property type="match status" value="1"/>
</dbReference>
<feature type="region of interest" description="Disordered" evidence="1">
    <location>
        <begin position="825"/>
        <end position="877"/>
    </location>
</feature>
<proteinExistence type="predicted"/>
<dbReference type="GO" id="GO:0016192">
    <property type="term" value="P:vesicle-mediated transport"/>
    <property type="evidence" value="ECO:0007669"/>
    <property type="project" value="InterPro"/>
</dbReference>
<gene>
    <name evidence="3" type="ORF">G7K_2740-t1</name>
</gene>
<name>A0A0E9NFC8_SAICN</name>
<dbReference type="InterPro" id="IPR045117">
    <property type="entry name" value="ATXN2-like"/>
</dbReference>
<dbReference type="GO" id="GO:0034063">
    <property type="term" value="P:stress granule assembly"/>
    <property type="evidence" value="ECO:0007669"/>
    <property type="project" value="TreeGrafter"/>
</dbReference>
<evidence type="ECO:0000256" key="1">
    <source>
        <dbReference type="SAM" id="MobiDB-lite"/>
    </source>
</evidence>
<dbReference type="GO" id="GO:0003729">
    <property type="term" value="F:mRNA binding"/>
    <property type="evidence" value="ECO:0007669"/>
    <property type="project" value="TreeGrafter"/>
</dbReference>
<feature type="region of interest" description="Disordered" evidence="1">
    <location>
        <begin position="1"/>
        <end position="84"/>
    </location>
</feature>
<dbReference type="InterPro" id="IPR025852">
    <property type="entry name" value="SM_dom_ATX"/>
</dbReference>
<dbReference type="InterPro" id="IPR009604">
    <property type="entry name" value="LsmAD_domain"/>
</dbReference>
<dbReference type="Pfam" id="PF06741">
    <property type="entry name" value="LsmAD"/>
    <property type="match status" value="1"/>
</dbReference>
<feature type="region of interest" description="Disordered" evidence="1">
    <location>
        <begin position="1312"/>
        <end position="1331"/>
    </location>
</feature>
<reference evidence="3 4" key="2">
    <citation type="journal article" date="2014" name="J. Gen. Appl. Microbiol.">
        <title>The early diverging ascomycetous budding yeast Saitoella complicata has three histone deacetylases belonging to the Clr6, Hos2, and Rpd3 lineages.</title>
        <authorList>
            <person name="Nishida H."/>
            <person name="Matsumoto T."/>
            <person name="Kondo S."/>
            <person name="Hamamoto M."/>
            <person name="Yoshikawa H."/>
        </authorList>
    </citation>
    <scope>NUCLEOTIDE SEQUENCE [LARGE SCALE GENOMIC DNA]</scope>
    <source>
        <strain evidence="3 4">NRRL Y-17804</strain>
    </source>
</reference>
<feature type="region of interest" description="Disordered" evidence="1">
    <location>
        <begin position="668"/>
        <end position="702"/>
    </location>
</feature>
<feature type="domain" description="LsmAD" evidence="2">
    <location>
        <begin position="243"/>
        <end position="314"/>
    </location>
</feature>
<evidence type="ECO:0000313" key="3">
    <source>
        <dbReference type="EMBL" id="GAO48567.1"/>
    </source>
</evidence>
<sequence length="1595" mass="172423">MATTATNPGLPRTDSKPNTQRHESTGGNSAGSRPAAVKKAWAQVATGTPAGTASNTTRSPSIGPQSRSVSTGAPDGPRETDTPQKHMHDRLLFLIINLVGTQVSATIRSGARFSGILLSAKTEGDFGVVLKNARQTHAAMGDEPLKEQSEAKYTLIILPQDLVEIRADKIDLGQVAAESKNGGFRIDTDISARPTSTTPLGSERELTRWEPDTSELAGLTLEESTAKAPGGNWDQFATNEKLFGVRSDFREELYTTKIDKNHPLYKQREAAAAKIAREIEQSTVSGAHMMEERGLAVDDSGLDEEDLYGAVIRDSLPQRTASQSNSQGAEALMKELGMRSGKGDRYTPPALRGPTATGAGVPGQPIDPAIISAKMVKPTPAKEEEKNEIVQAPVVESTDKEVAKDQEKTSATKDGKIEAEVIGSFKQFVSGERERLNQKKQALMKKEKDGRLQDLLKFSQQFKLRTPVPEDLVPILAKDKAKQEEIRTKAQAATTSEGGVTVKKELKVPSVVAAVAAARGTSPLQVKGSETAATEEAPLSQRIRAGQEKDRRAAAANQAPSPITSPTPLPVSMAEVPESPKPTPAAAAKPTTKLNVKAAEFKFKPNPNAGAFVPSLAPPSSVRSPLSPQASMPSIAATSPIMSSTMTSPSRSFVAPLPITNDKPAAFFGNKKPRVGDRPRVKDAFGPFKRTEGDKPASIPPPFTFAPIWPTSENAKSYKDLFPKEKQPPQAMMPMQMTFEDDSQDQFRAASIPGASPHMPPQPMQYIPAQQAIYGAQQPMGVAYPGPGGPQGGFGYTMRPGFMPQGPPGPQGMTMGYAAPPQFGGPQAGSFGQYPGPPAGQGYVPGPQLGQGYPSPGRAPPLMMHQSPGQAPGHQGQPQAMMAMALGMPVMPGQAYGYPTQMPMMYPNMGQMRHGPQGAGGMPPVHQSNSPLNRPGQMPGMSAHGPLAHVTSPAAGHTQDGPKEANFTGQGVSLKYSIYFLEPKAAEGMRMYEPVWCSAQMRVQETLEQIKNEKFLLTAATAATPVCAPPSQLNTIPMISPAVVPSRLSYFAIYNPTLSHSEDTLIDQVAFYASRTPSTTDEQLRRVGLVQGINSFGRAFSGTHNVSTIRTVKSTVLLTEVEPDWWILACIDHSQSSKITSKSSSQTPGQSVSYDDRDLPNSHVLNAQLHRAYQVFKLLHGTLASLLVSENREGLKRMLDHWWGSWVWKWDIGYVGHAAMSLWNGMLVDKETRNKDTLSELRLMTDRLQDEYPENIIGTVVARRSSPHDTKSSRTCLSADSGQLSRAYVRNLVQYLEYLHLDVAKHQLPSCSDTANSENGLSNTNKKSHKADSSWSLSSLSLPTLPWGKPSAIRAPGVVSSDTSQTNADISNKRWLIGLAGDESPLSTSLPKITSQSLFIEPDLQMDGATEGSGASPRQVRVIVYMTGLLTFLILVEPTCSHLSSVEFYRRIAGELENVAAVVGRPSTPTDTGPRKSSEFDFLLWDPDTLEIKTSIPTTPHLETQGFSTPSSDWTMEDLTHVHTQVANVISSAQTSADVKVRIIKSSKGFWIVWRRLEHDREGVAVRRWIPGDGLEDVAKDAKELIQSTLEERRP</sequence>
<feature type="compositionally biased region" description="Polar residues" evidence="1">
    <location>
        <begin position="1312"/>
        <end position="1325"/>
    </location>
</feature>
<dbReference type="Proteomes" id="UP000033140">
    <property type="component" value="Unassembled WGS sequence"/>
</dbReference>